<keyword evidence="7" id="KW-1185">Reference proteome</keyword>
<dbReference type="GO" id="GO:0005829">
    <property type="term" value="C:cytosol"/>
    <property type="evidence" value="ECO:0007669"/>
    <property type="project" value="TreeGrafter"/>
</dbReference>
<name>A0AAD5KSP7_9CRUS</name>
<keyword evidence="5" id="KW-0067">ATP-binding</keyword>
<dbReference type="Gene3D" id="3.30.300.10">
    <property type="match status" value="1"/>
</dbReference>
<gene>
    <name evidence="6" type="ORF">GHT06_013782</name>
</gene>
<evidence type="ECO:0000313" key="7">
    <source>
        <dbReference type="Proteomes" id="UP000820818"/>
    </source>
</evidence>
<sequence>MLHNFLFAIYGLQGGLTLEKREQQCIDYIRRTVGRAHAETLLQDDDNDNGFLRKDESEQVIKASLTFYYASSNMHRRQALSLYFHKDEVRALGCELGLPAELLEHHPFPGPGLLIRIICMQVLIRLVVNYVNIAGKKHALLNRIEIATAEEKRHLPEELSSHNQCDATLLPIRTVGVQVQEIHNLNVFGSNIDICERMPPHWNWHWSKVWCRVNFSMKTAERLQAKSAGVVLLFKVLVTYFVLIKSSYLGTIPEVGYCVKHSQEMVGQNNSALILFLFE</sequence>
<organism evidence="6 7">
    <name type="scientific">Daphnia sinensis</name>
    <dbReference type="NCBI Taxonomy" id="1820382"/>
    <lineage>
        <taxon>Eukaryota</taxon>
        <taxon>Metazoa</taxon>
        <taxon>Ecdysozoa</taxon>
        <taxon>Arthropoda</taxon>
        <taxon>Crustacea</taxon>
        <taxon>Branchiopoda</taxon>
        <taxon>Diplostraca</taxon>
        <taxon>Cladocera</taxon>
        <taxon>Anomopoda</taxon>
        <taxon>Daphniidae</taxon>
        <taxon>Daphnia</taxon>
        <taxon>Daphnia similis group</taxon>
    </lineage>
</organism>
<dbReference type="EMBL" id="WJBH02000004">
    <property type="protein sequence ID" value="KAI9559776.1"/>
    <property type="molecule type" value="Genomic_DNA"/>
</dbReference>
<accession>A0AAD5KSP7</accession>
<keyword evidence="2" id="KW-0547">Nucleotide-binding</keyword>
<evidence type="ECO:0000256" key="3">
    <source>
        <dbReference type="ARBA" id="ARBA00022749"/>
    </source>
</evidence>
<dbReference type="PANTHER" id="PTHR11922">
    <property type="entry name" value="GMP SYNTHASE-RELATED"/>
    <property type="match status" value="1"/>
</dbReference>
<evidence type="ECO:0000313" key="6">
    <source>
        <dbReference type="EMBL" id="KAI9559776.1"/>
    </source>
</evidence>
<dbReference type="GO" id="GO:0005524">
    <property type="term" value="F:ATP binding"/>
    <property type="evidence" value="ECO:0007669"/>
    <property type="project" value="UniProtKB-KW"/>
</dbReference>
<evidence type="ECO:0000256" key="2">
    <source>
        <dbReference type="ARBA" id="ARBA00022741"/>
    </source>
</evidence>
<dbReference type="Proteomes" id="UP000820818">
    <property type="component" value="Linkage Group LG4"/>
</dbReference>
<evidence type="ECO:0000256" key="1">
    <source>
        <dbReference type="ARBA" id="ARBA00022598"/>
    </source>
</evidence>
<protein>
    <submittedName>
        <fullName evidence="6">Uncharacterized protein</fullName>
    </submittedName>
</protein>
<comment type="caution">
    <text evidence="6">The sequence shown here is derived from an EMBL/GenBank/DDBJ whole genome shotgun (WGS) entry which is preliminary data.</text>
</comment>
<reference evidence="6 7" key="1">
    <citation type="submission" date="2022-05" db="EMBL/GenBank/DDBJ databases">
        <title>A multi-omics perspective on studying reproductive biology in Daphnia sinensis.</title>
        <authorList>
            <person name="Jia J."/>
        </authorList>
    </citation>
    <scope>NUCLEOTIDE SEQUENCE [LARGE SCALE GENOMIC DNA]</scope>
    <source>
        <strain evidence="6 7">WSL</strain>
    </source>
</reference>
<dbReference type="SUPFAM" id="SSF52402">
    <property type="entry name" value="Adenine nucleotide alpha hydrolases-like"/>
    <property type="match status" value="1"/>
</dbReference>
<keyword evidence="1" id="KW-0436">Ligase</keyword>
<dbReference type="GO" id="GO:0003921">
    <property type="term" value="F:GMP synthase activity"/>
    <property type="evidence" value="ECO:0007669"/>
    <property type="project" value="TreeGrafter"/>
</dbReference>
<evidence type="ECO:0000256" key="5">
    <source>
        <dbReference type="ARBA" id="ARBA00022840"/>
    </source>
</evidence>
<proteinExistence type="predicted"/>
<keyword evidence="4" id="KW-0658">Purine biosynthesis</keyword>
<dbReference type="Gene3D" id="3.40.50.620">
    <property type="entry name" value="HUPs"/>
    <property type="match status" value="1"/>
</dbReference>
<keyword evidence="3" id="KW-0332">GMP biosynthesis</keyword>
<dbReference type="PANTHER" id="PTHR11922:SF2">
    <property type="entry name" value="GMP SYNTHASE [GLUTAMINE-HYDROLYZING]"/>
    <property type="match status" value="1"/>
</dbReference>
<dbReference type="AlphaFoldDB" id="A0AAD5KSP7"/>
<evidence type="ECO:0000256" key="4">
    <source>
        <dbReference type="ARBA" id="ARBA00022755"/>
    </source>
</evidence>
<dbReference type="InterPro" id="IPR014729">
    <property type="entry name" value="Rossmann-like_a/b/a_fold"/>
</dbReference>